<name>A0ABD5R0J1_9EURY</name>
<dbReference type="RefSeq" id="WP_256410546.1">
    <property type="nucleotide sequence ID" value="NZ_JANHDM010000001.1"/>
</dbReference>
<feature type="coiled-coil region" evidence="5">
    <location>
        <begin position="228"/>
        <end position="255"/>
    </location>
</feature>
<keyword evidence="3" id="KW-0378">Hydrolase</keyword>
<dbReference type="GO" id="GO:0016787">
    <property type="term" value="F:hydrolase activity"/>
    <property type="evidence" value="ECO:0007669"/>
    <property type="project" value="UniProtKB-KW"/>
</dbReference>
<keyword evidence="4" id="KW-0862">Zinc</keyword>
<dbReference type="InterPro" id="IPR003785">
    <property type="entry name" value="Creatininase/forma_Hydrolase"/>
</dbReference>
<evidence type="ECO:0000256" key="1">
    <source>
        <dbReference type="ARBA" id="ARBA00001947"/>
    </source>
</evidence>
<dbReference type="PANTHER" id="PTHR35005:SF1">
    <property type="entry name" value="2-AMINO-5-FORMYLAMINO-6-RIBOSYLAMINOPYRIMIDIN-4(3H)-ONE 5'-MONOPHOSPHATE DEFORMYLASE"/>
    <property type="match status" value="1"/>
</dbReference>
<keyword evidence="2" id="KW-0479">Metal-binding</keyword>
<dbReference type="Proteomes" id="UP001596118">
    <property type="component" value="Unassembled WGS sequence"/>
</dbReference>
<protein>
    <submittedName>
        <fullName evidence="6">Creatininase family protein</fullName>
    </submittedName>
</protein>
<evidence type="ECO:0000256" key="2">
    <source>
        <dbReference type="ARBA" id="ARBA00022723"/>
    </source>
</evidence>
<evidence type="ECO:0000256" key="4">
    <source>
        <dbReference type="ARBA" id="ARBA00022833"/>
    </source>
</evidence>
<dbReference type="EMBL" id="JBHSKY010000006">
    <property type="protein sequence ID" value="MFC5278344.1"/>
    <property type="molecule type" value="Genomic_DNA"/>
</dbReference>
<evidence type="ECO:0000256" key="3">
    <source>
        <dbReference type="ARBA" id="ARBA00022801"/>
    </source>
</evidence>
<keyword evidence="7" id="KW-1185">Reference proteome</keyword>
<dbReference type="PANTHER" id="PTHR35005">
    <property type="entry name" value="3-DEHYDRO-SCYLLO-INOSOSE HYDROLASE"/>
    <property type="match status" value="1"/>
</dbReference>
<organism evidence="6 7">
    <name type="scientific">Halorubrum rubrum</name>
    <dbReference type="NCBI Taxonomy" id="1126240"/>
    <lineage>
        <taxon>Archaea</taxon>
        <taxon>Methanobacteriati</taxon>
        <taxon>Methanobacteriota</taxon>
        <taxon>Stenosarchaea group</taxon>
        <taxon>Halobacteria</taxon>
        <taxon>Halobacteriales</taxon>
        <taxon>Haloferacaceae</taxon>
        <taxon>Halorubrum</taxon>
    </lineage>
</organism>
<dbReference type="Gene3D" id="3.40.50.10310">
    <property type="entry name" value="Creatininase"/>
    <property type="match status" value="1"/>
</dbReference>
<dbReference type="AlphaFoldDB" id="A0ABD5R0J1"/>
<reference evidence="6 7" key="1">
    <citation type="journal article" date="2019" name="Int. J. Syst. Evol. Microbiol.">
        <title>The Global Catalogue of Microorganisms (GCM) 10K type strain sequencing project: providing services to taxonomists for standard genome sequencing and annotation.</title>
        <authorList>
            <consortium name="The Broad Institute Genomics Platform"/>
            <consortium name="The Broad Institute Genome Sequencing Center for Infectious Disease"/>
            <person name="Wu L."/>
            <person name="Ma J."/>
        </authorList>
    </citation>
    <scope>NUCLEOTIDE SEQUENCE [LARGE SCALE GENOMIC DNA]</scope>
    <source>
        <strain evidence="6 7">CGMCC 1.12124</strain>
    </source>
</reference>
<comment type="cofactor">
    <cofactor evidence="1">
        <name>Zn(2+)</name>
        <dbReference type="ChEBI" id="CHEBI:29105"/>
    </cofactor>
</comment>
<dbReference type="GO" id="GO:0046872">
    <property type="term" value="F:metal ion binding"/>
    <property type="evidence" value="ECO:0007669"/>
    <property type="project" value="UniProtKB-KW"/>
</dbReference>
<dbReference type="Pfam" id="PF02633">
    <property type="entry name" value="Creatininase"/>
    <property type="match status" value="1"/>
</dbReference>
<evidence type="ECO:0000313" key="7">
    <source>
        <dbReference type="Proteomes" id="UP001596118"/>
    </source>
</evidence>
<gene>
    <name evidence="6" type="ORF">ACFPM1_06160</name>
</gene>
<proteinExistence type="predicted"/>
<evidence type="ECO:0000313" key="6">
    <source>
        <dbReference type="EMBL" id="MFC5278344.1"/>
    </source>
</evidence>
<dbReference type="SUPFAM" id="SSF102215">
    <property type="entry name" value="Creatininase"/>
    <property type="match status" value="1"/>
</dbReference>
<keyword evidence="5" id="KW-0175">Coiled coil</keyword>
<comment type="caution">
    <text evidence="6">The sequence shown here is derived from an EMBL/GenBank/DDBJ whole genome shotgun (WGS) entry which is preliminary data.</text>
</comment>
<evidence type="ECO:0000256" key="5">
    <source>
        <dbReference type="SAM" id="Coils"/>
    </source>
</evidence>
<accession>A0ABD5R0J1</accession>
<sequence>MRLADATWTDVRDADVDVAFLPVGSTEQHGPHAPLSTDTLNAVAVAEAAAAAYGAEPRAGIADGVPRGEALVGPPIPVGVAEEHRSFDGTMWVSPDAFRTYVREAAASFPAHGVDRVVFVNGHGGNVEALAEVARRFSRDPAHDGYGVAFTWFEAVGEHAGDMGHAGPLETALLRATNPDLVREDRVDDARDRGAERWGEWVSGVNLAHDSDEFTDNGVVGDPTAGDADRGRELLDRARDALAELARAVADREVENDE</sequence>
<dbReference type="InterPro" id="IPR024087">
    <property type="entry name" value="Creatininase-like_sf"/>
</dbReference>